<protein>
    <submittedName>
        <fullName evidence="1">Uncharacterized protein</fullName>
    </submittedName>
</protein>
<proteinExistence type="predicted"/>
<reference evidence="1" key="2">
    <citation type="journal article" date="2015" name="Data Brief">
        <title>Shoot transcriptome of the giant reed, Arundo donax.</title>
        <authorList>
            <person name="Barrero R.A."/>
            <person name="Guerrero F.D."/>
            <person name="Moolhuijzen P."/>
            <person name="Goolsby J.A."/>
            <person name="Tidwell J."/>
            <person name="Bellgard S.E."/>
            <person name="Bellgard M.I."/>
        </authorList>
    </citation>
    <scope>NUCLEOTIDE SEQUENCE</scope>
    <source>
        <tissue evidence="1">Shoot tissue taken approximately 20 cm above the soil surface</tissue>
    </source>
</reference>
<dbReference type="EMBL" id="GBRH01209629">
    <property type="protein sequence ID" value="JAD88266.1"/>
    <property type="molecule type" value="Transcribed_RNA"/>
</dbReference>
<evidence type="ECO:0000313" key="1">
    <source>
        <dbReference type="EMBL" id="JAD88266.1"/>
    </source>
</evidence>
<sequence length="53" mass="5967">MHYLTFAAHSTPLEDLALIIAQPLQITGKLCIFHILHVSPIQILSSVSHIRFM</sequence>
<accession>A0A0A9DKB9</accession>
<organism evidence="1">
    <name type="scientific">Arundo donax</name>
    <name type="common">Giant reed</name>
    <name type="synonym">Donax arundinaceus</name>
    <dbReference type="NCBI Taxonomy" id="35708"/>
    <lineage>
        <taxon>Eukaryota</taxon>
        <taxon>Viridiplantae</taxon>
        <taxon>Streptophyta</taxon>
        <taxon>Embryophyta</taxon>
        <taxon>Tracheophyta</taxon>
        <taxon>Spermatophyta</taxon>
        <taxon>Magnoliopsida</taxon>
        <taxon>Liliopsida</taxon>
        <taxon>Poales</taxon>
        <taxon>Poaceae</taxon>
        <taxon>PACMAD clade</taxon>
        <taxon>Arundinoideae</taxon>
        <taxon>Arundineae</taxon>
        <taxon>Arundo</taxon>
    </lineage>
</organism>
<name>A0A0A9DKB9_ARUDO</name>
<reference evidence="1" key="1">
    <citation type="submission" date="2014-09" db="EMBL/GenBank/DDBJ databases">
        <authorList>
            <person name="Magalhaes I.L.F."/>
            <person name="Oliveira U."/>
            <person name="Santos F.R."/>
            <person name="Vidigal T.H.D.A."/>
            <person name="Brescovit A.D."/>
            <person name="Santos A.J."/>
        </authorList>
    </citation>
    <scope>NUCLEOTIDE SEQUENCE</scope>
    <source>
        <tissue evidence="1">Shoot tissue taken approximately 20 cm above the soil surface</tissue>
    </source>
</reference>
<dbReference type="AlphaFoldDB" id="A0A0A9DKB9"/>